<feature type="domain" description="G-protein coupled receptors family 1 profile" evidence="10">
    <location>
        <begin position="64"/>
        <end position="352"/>
    </location>
</feature>
<evidence type="ECO:0000256" key="3">
    <source>
        <dbReference type="ARBA" id="ARBA00022692"/>
    </source>
</evidence>
<keyword evidence="6 9" id="KW-0472">Membrane</keyword>
<proteinExistence type="predicted"/>
<dbReference type="EMBL" id="JAWDGP010003304">
    <property type="protein sequence ID" value="KAK3775602.1"/>
    <property type="molecule type" value="Genomic_DNA"/>
</dbReference>
<keyword evidence="4 9" id="KW-1133">Transmembrane helix</keyword>
<feature type="transmembrane region" description="Helical" evidence="9">
    <location>
        <begin position="49"/>
        <end position="73"/>
    </location>
</feature>
<name>A0AAE0ZVW6_9GAST</name>
<dbReference type="GO" id="GO:0008528">
    <property type="term" value="F:G protein-coupled peptide receptor activity"/>
    <property type="evidence" value="ECO:0007669"/>
    <property type="project" value="TreeGrafter"/>
</dbReference>
<accession>A0AAE0ZVW6</accession>
<feature type="transmembrane region" description="Helical" evidence="9">
    <location>
        <begin position="328"/>
        <end position="354"/>
    </location>
</feature>
<comment type="caution">
    <text evidence="11">The sequence shown here is derived from an EMBL/GenBank/DDBJ whole genome shotgun (WGS) entry which is preliminary data.</text>
</comment>
<dbReference type="Gene3D" id="1.20.1070.10">
    <property type="entry name" value="Rhodopsin 7-helix transmembrane proteins"/>
    <property type="match status" value="1"/>
</dbReference>
<evidence type="ECO:0000256" key="2">
    <source>
        <dbReference type="ARBA" id="ARBA00022475"/>
    </source>
</evidence>
<keyword evidence="2" id="KW-1003">Cell membrane</keyword>
<comment type="subcellular location">
    <subcellularLocation>
        <location evidence="1">Cell membrane</location>
        <topology evidence="1">Multi-pass membrane protein</topology>
    </subcellularLocation>
</comment>
<keyword evidence="5" id="KW-0297">G-protein coupled receptor</keyword>
<protein>
    <recommendedName>
        <fullName evidence="10">G-protein coupled receptors family 1 profile domain-containing protein</fullName>
    </recommendedName>
</protein>
<dbReference type="Pfam" id="PF00001">
    <property type="entry name" value="7tm_1"/>
    <property type="match status" value="1"/>
</dbReference>
<sequence length="368" mass="41542">MFQMFMWTIAYRPVLNFYVEKMPGGMAPGTNESIVPHHLEHVYLRLQPIFSWTVLTTGLVGLAGNLLTLLVYIKLGLTHTIHMSYAALALSDLCCVLTSMMCGLSVMKAVTNHLNIRAVTFSSSTFTAMIADYPHMAFSRTTALLTAWISVERCLCVLFPTRVKLLISRTINRAVIASIFIIGCCPIVLAYFQHKFARQFDPDNNSTSLVFYVSSSREVMFLYGLAFLLYGFVYPLSSWVTVFVCTTLLVNRLRQKAAWRKLNARGRTPRNLGPEAGRKQQLSSREDRITKTVVIVASIFIVCSLPISANLFAVLFEEEYHLMGPYRYLYMINSMVCFMLSQLNSSLNVFVFALMGSKFRSVLCGMFS</sequence>
<evidence type="ECO:0000256" key="4">
    <source>
        <dbReference type="ARBA" id="ARBA00022989"/>
    </source>
</evidence>
<feature type="transmembrane region" description="Helical" evidence="9">
    <location>
        <begin position="171"/>
        <end position="192"/>
    </location>
</feature>
<evidence type="ECO:0000256" key="8">
    <source>
        <dbReference type="ARBA" id="ARBA00023224"/>
    </source>
</evidence>
<evidence type="ECO:0000256" key="9">
    <source>
        <dbReference type="SAM" id="Phobius"/>
    </source>
</evidence>
<evidence type="ECO:0000256" key="7">
    <source>
        <dbReference type="ARBA" id="ARBA00023170"/>
    </source>
</evidence>
<dbReference type="GO" id="GO:0007218">
    <property type="term" value="P:neuropeptide signaling pathway"/>
    <property type="evidence" value="ECO:0007669"/>
    <property type="project" value="TreeGrafter"/>
</dbReference>
<dbReference type="PANTHER" id="PTHR24230">
    <property type="entry name" value="G-PROTEIN COUPLED RECEPTOR"/>
    <property type="match status" value="1"/>
</dbReference>
<feature type="transmembrane region" description="Helical" evidence="9">
    <location>
        <begin position="221"/>
        <end position="250"/>
    </location>
</feature>
<dbReference type="GO" id="GO:0005886">
    <property type="term" value="C:plasma membrane"/>
    <property type="evidence" value="ECO:0007669"/>
    <property type="project" value="UniProtKB-SubCell"/>
</dbReference>
<reference evidence="11" key="1">
    <citation type="journal article" date="2023" name="G3 (Bethesda)">
        <title>A reference genome for the long-term kleptoplast-retaining sea slug Elysia crispata morphotype clarki.</title>
        <authorList>
            <person name="Eastman K.E."/>
            <person name="Pendleton A.L."/>
            <person name="Shaikh M.A."/>
            <person name="Suttiyut T."/>
            <person name="Ogas R."/>
            <person name="Tomko P."/>
            <person name="Gavelis G."/>
            <person name="Widhalm J.R."/>
            <person name="Wisecaver J.H."/>
        </authorList>
    </citation>
    <scope>NUCLEOTIDE SEQUENCE</scope>
    <source>
        <strain evidence="11">ECLA1</strain>
    </source>
</reference>
<feature type="transmembrane region" description="Helical" evidence="9">
    <location>
        <begin position="293"/>
        <end position="316"/>
    </location>
</feature>
<keyword evidence="12" id="KW-1185">Reference proteome</keyword>
<gene>
    <name evidence="11" type="ORF">RRG08_020790</name>
</gene>
<keyword evidence="8" id="KW-0807">Transducer</keyword>
<dbReference type="PRINTS" id="PR00237">
    <property type="entry name" value="GPCRRHODOPSN"/>
</dbReference>
<evidence type="ECO:0000313" key="12">
    <source>
        <dbReference type="Proteomes" id="UP001283361"/>
    </source>
</evidence>
<evidence type="ECO:0000256" key="5">
    <source>
        <dbReference type="ARBA" id="ARBA00023040"/>
    </source>
</evidence>
<evidence type="ECO:0000259" key="10">
    <source>
        <dbReference type="PROSITE" id="PS50262"/>
    </source>
</evidence>
<dbReference type="AlphaFoldDB" id="A0AAE0ZVW6"/>
<dbReference type="SUPFAM" id="SSF81321">
    <property type="entry name" value="Family A G protein-coupled receptor-like"/>
    <property type="match status" value="1"/>
</dbReference>
<dbReference type="InterPro" id="IPR017452">
    <property type="entry name" value="GPCR_Rhodpsn_7TM"/>
</dbReference>
<organism evidence="11 12">
    <name type="scientific">Elysia crispata</name>
    <name type="common">lettuce slug</name>
    <dbReference type="NCBI Taxonomy" id="231223"/>
    <lineage>
        <taxon>Eukaryota</taxon>
        <taxon>Metazoa</taxon>
        <taxon>Spiralia</taxon>
        <taxon>Lophotrochozoa</taxon>
        <taxon>Mollusca</taxon>
        <taxon>Gastropoda</taxon>
        <taxon>Heterobranchia</taxon>
        <taxon>Euthyneura</taxon>
        <taxon>Panpulmonata</taxon>
        <taxon>Sacoglossa</taxon>
        <taxon>Placobranchoidea</taxon>
        <taxon>Plakobranchidae</taxon>
        <taxon>Elysia</taxon>
    </lineage>
</organism>
<keyword evidence="3 9" id="KW-0812">Transmembrane</keyword>
<dbReference type="Proteomes" id="UP001283361">
    <property type="component" value="Unassembled WGS sequence"/>
</dbReference>
<keyword evidence="7" id="KW-0675">Receptor</keyword>
<feature type="transmembrane region" description="Helical" evidence="9">
    <location>
        <begin position="85"/>
        <end position="107"/>
    </location>
</feature>
<evidence type="ECO:0000256" key="6">
    <source>
        <dbReference type="ARBA" id="ARBA00023136"/>
    </source>
</evidence>
<dbReference type="PROSITE" id="PS50262">
    <property type="entry name" value="G_PROTEIN_RECEP_F1_2"/>
    <property type="match status" value="1"/>
</dbReference>
<dbReference type="InterPro" id="IPR000276">
    <property type="entry name" value="GPCR_Rhodpsn"/>
</dbReference>
<dbReference type="PANTHER" id="PTHR24230:SF75">
    <property type="entry name" value="RELAXIN FAMILY PEPTIDE RECEPTOR 3"/>
    <property type="match status" value="1"/>
</dbReference>
<evidence type="ECO:0000313" key="11">
    <source>
        <dbReference type="EMBL" id="KAK3775602.1"/>
    </source>
</evidence>
<evidence type="ECO:0000256" key="1">
    <source>
        <dbReference type="ARBA" id="ARBA00004651"/>
    </source>
</evidence>